<evidence type="ECO:0000313" key="2">
    <source>
        <dbReference type="EMBL" id="MFK2903613.1"/>
    </source>
</evidence>
<dbReference type="EMBL" id="JADIKM010000001">
    <property type="protein sequence ID" value="MFK2903613.1"/>
    <property type="molecule type" value="Genomic_DNA"/>
</dbReference>
<reference evidence="2 3" key="1">
    <citation type="submission" date="2020-10" db="EMBL/GenBank/DDBJ databases">
        <title>Phylogeny of dyella-like bacteria.</title>
        <authorList>
            <person name="Fu J."/>
        </authorList>
    </citation>
    <scope>NUCLEOTIDE SEQUENCE [LARGE SCALE GENOMIC DNA]</scope>
    <source>
        <strain evidence="2 3">Gsoil3046</strain>
    </source>
</reference>
<name>A0ABW8JR57_9GAMM</name>
<dbReference type="PROSITE" id="PS51257">
    <property type="entry name" value="PROKAR_LIPOPROTEIN"/>
    <property type="match status" value="1"/>
</dbReference>
<dbReference type="RefSeq" id="WP_404631218.1">
    <property type="nucleotide sequence ID" value="NZ_JADIKM010000001.1"/>
</dbReference>
<comment type="caution">
    <text evidence="2">The sequence shown here is derived from an EMBL/GenBank/DDBJ whole genome shotgun (WGS) entry which is preliminary data.</text>
</comment>
<protein>
    <recommendedName>
        <fullName evidence="4">Maltose operon substrate-binding protein (MalM)</fullName>
    </recommendedName>
</protein>
<keyword evidence="1" id="KW-0732">Signal</keyword>
<keyword evidence="3" id="KW-1185">Reference proteome</keyword>
<proteinExistence type="predicted"/>
<sequence>MRTLPKLSALVIALALCLLLGACHSAKVFVPPNLRPPTDTGDALKLAKQHLQDATPCCTSFADFSYGNLLPWRPKKFELGPNSPVANLNGVRSHFLAFKLPSDVKMPYRIAVKSELNGRWLHSSYLFAPTTVVLDEAFQPIDGKDIALCEYMGWSKSSTGAFGSATIDNPKARYLVIYSSADQQSGDTYWEQSPAAFSAEAPVNMTSKGSFKIPHGPDGTVWVGLMNDSYKTAVDQAICGEAPKGDGLLKTLSTALPTHWIGSTK</sequence>
<accession>A0ABW8JR57</accession>
<gene>
    <name evidence="2" type="ORF">ISP17_06545</name>
</gene>
<evidence type="ECO:0000313" key="3">
    <source>
        <dbReference type="Proteomes" id="UP001620460"/>
    </source>
</evidence>
<evidence type="ECO:0008006" key="4">
    <source>
        <dbReference type="Google" id="ProtNLM"/>
    </source>
</evidence>
<dbReference type="Proteomes" id="UP001620460">
    <property type="component" value="Unassembled WGS sequence"/>
</dbReference>
<feature type="signal peptide" evidence="1">
    <location>
        <begin position="1"/>
        <end position="28"/>
    </location>
</feature>
<feature type="chain" id="PRO_5045499234" description="Maltose operon substrate-binding protein (MalM)" evidence="1">
    <location>
        <begin position="29"/>
        <end position="265"/>
    </location>
</feature>
<evidence type="ECO:0000256" key="1">
    <source>
        <dbReference type="SAM" id="SignalP"/>
    </source>
</evidence>
<organism evidence="2 3">
    <name type="scientific">Dyella ginsengisoli</name>
    <dbReference type="NCBI Taxonomy" id="363848"/>
    <lineage>
        <taxon>Bacteria</taxon>
        <taxon>Pseudomonadati</taxon>
        <taxon>Pseudomonadota</taxon>
        <taxon>Gammaproteobacteria</taxon>
        <taxon>Lysobacterales</taxon>
        <taxon>Rhodanobacteraceae</taxon>
        <taxon>Dyella</taxon>
    </lineage>
</organism>